<evidence type="ECO:0000256" key="4">
    <source>
        <dbReference type="SAM" id="SignalP"/>
    </source>
</evidence>
<keyword evidence="3" id="KW-1133">Transmembrane helix</keyword>
<evidence type="ECO:0000259" key="5">
    <source>
        <dbReference type="PROSITE" id="PS51390"/>
    </source>
</evidence>
<dbReference type="InterPro" id="IPR050514">
    <property type="entry name" value="WAP_four-disulfide_core"/>
</dbReference>
<dbReference type="GO" id="GO:0005615">
    <property type="term" value="C:extracellular space"/>
    <property type="evidence" value="ECO:0007669"/>
    <property type="project" value="TreeGrafter"/>
</dbReference>
<feature type="signal peptide" evidence="4">
    <location>
        <begin position="1"/>
        <end position="18"/>
    </location>
</feature>
<evidence type="ECO:0000256" key="1">
    <source>
        <dbReference type="ARBA" id="ARBA00022729"/>
    </source>
</evidence>
<dbReference type="InterPro" id="IPR036645">
    <property type="entry name" value="Elafin-like_sf"/>
</dbReference>
<feature type="domain" description="WAP" evidence="5">
    <location>
        <begin position="118"/>
        <end position="167"/>
    </location>
</feature>
<feature type="transmembrane region" description="Helical" evidence="3">
    <location>
        <begin position="423"/>
        <end position="449"/>
    </location>
</feature>
<dbReference type="InterPro" id="IPR006150">
    <property type="entry name" value="Cys_repeat_1"/>
</dbReference>
<dbReference type="RefSeq" id="XP_038073190.1">
    <property type="nucleotide sequence ID" value="XM_038217262.1"/>
</dbReference>
<dbReference type="OrthoDB" id="4473401at2759"/>
<dbReference type="Gene3D" id="4.10.75.10">
    <property type="entry name" value="Elafin-like"/>
    <property type="match status" value="7"/>
</dbReference>
<sequence length="480" mass="50017">MKVIVLMQFVAFVATCVAANPGHCPKNEGSVGGICVEECSSDSDCLSYQKCCSNGCGHTCLGILRPRIGQKPHVQCPSVDSDSVGICSEECSSDDECEAGEMCCSNGCGHTCVAAVEPPGKPGQCPMEEGRTDSGDTCTNDCGSDGDCGDELKCCSIGCSYVCTEPVRGTNVTKSGDCPVKPLDGFGICSESCSVDVDCHGDMKCCSNGCGHVCMNPTPETELGTCPEVVSGQVGACSEDCSSDEDCPGQQRCCSNGCGHTCTDTAQPIKQGKCPEVPEGVGGICSEDCSSDVDCEGDGKCCSNGCGHACMEPVEIATPKPSGQCPVVQDGALGICSEECSSDSDCEGAQQCCSNGCGHVCMDTTTPVVTTHNMDCRLGENYYNDGDSVPADEDCQTCQCIKGEVICMVRDPCKQEGLFSKALVMPIILSVAGVLLGLALMIVIIRCFLIRETTKRLRYKLMHEVPEFEPIAGASTGNVL</sequence>
<evidence type="ECO:0000313" key="7">
    <source>
        <dbReference type="Proteomes" id="UP000887568"/>
    </source>
</evidence>
<evidence type="ECO:0000313" key="6">
    <source>
        <dbReference type="EnsemblMetazoa" id="XP_038073190.1"/>
    </source>
</evidence>
<keyword evidence="7" id="KW-1185">Reference proteome</keyword>
<dbReference type="PROSITE" id="PS51390">
    <property type="entry name" value="WAP"/>
    <property type="match status" value="7"/>
</dbReference>
<accession>A0A914BBH6</accession>
<evidence type="ECO:0000256" key="2">
    <source>
        <dbReference type="ARBA" id="ARBA00023157"/>
    </source>
</evidence>
<dbReference type="EnsemblMetazoa" id="XM_038217262.1">
    <property type="protein sequence ID" value="XP_038073190.1"/>
    <property type="gene ID" value="LOC119741491"/>
</dbReference>
<dbReference type="CDD" id="cd00199">
    <property type="entry name" value="WAP"/>
    <property type="match status" value="5"/>
</dbReference>
<feature type="domain" description="WAP" evidence="5">
    <location>
        <begin position="17"/>
        <end position="64"/>
    </location>
</feature>
<dbReference type="FunFam" id="4.10.75.10:FF:000001">
    <property type="entry name" value="Anosmin 1"/>
    <property type="match status" value="1"/>
</dbReference>
<dbReference type="PANTHER" id="PTHR19441">
    <property type="entry name" value="WHEY ACDIC PROTEIN WAP"/>
    <property type="match status" value="1"/>
</dbReference>
<keyword evidence="3" id="KW-0812">Transmembrane</keyword>
<feature type="domain" description="WAP" evidence="5">
    <location>
        <begin position="267"/>
        <end position="314"/>
    </location>
</feature>
<dbReference type="GO" id="GO:0019731">
    <property type="term" value="P:antibacterial humoral response"/>
    <property type="evidence" value="ECO:0007669"/>
    <property type="project" value="TreeGrafter"/>
</dbReference>
<keyword evidence="1 4" id="KW-0732">Signal</keyword>
<dbReference type="InterPro" id="IPR008197">
    <property type="entry name" value="WAP_dom"/>
</dbReference>
<feature type="chain" id="PRO_5037663401" description="WAP domain-containing protein" evidence="4">
    <location>
        <begin position="19"/>
        <end position="480"/>
    </location>
</feature>
<dbReference type="SMART" id="SM00289">
    <property type="entry name" value="WR1"/>
    <property type="match status" value="6"/>
</dbReference>
<feature type="domain" description="WAP" evidence="5">
    <location>
        <begin position="171"/>
        <end position="218"/>
    </location>
</feature>
<dbReference type="SMART" id="SM00217">
    <property type="entry name" value="WAP"/>
    <property type="match status" value="7"/>
</dbReference>
<reference evidence="6" key="1">
    <citation type="submission" date="2022-11" db="UniProtKB">
        <authorList>
            <consortium name="EnsemblMetazoa"/>
        </authorList>
    </citation>
    <scope>IDENTIFICATION</scope>
</reference>
<dbReference type="Proteomes" id="UP000887568">
    <property type="component" value="Unplaced"/>
</dbReference>
<feature type="domain" description="WAP" evidence="5">
    <location>
        <begin position="219"/>
        <end position="266"/>
    </location>
</feature>
<feature type="domain" description="WAP" evidence="5">
    <location>
        <begin position="317"/>
        <end position="365"/>
    </location>
</feature>
<dbReference type="OMA" id="CCKNSCG"/>
<dbReference type="SUPFAM" id="SSF57256">
    <property type="entry name" value="Elafin-like"/>
    <property type="match status" value="7"/>
</dbReference>
<keyword evidence="3" id="KW-0472">Membrane</keyword>
<keyword evidence="2" id="KW-1015">Disulfide bond</keyword>
<organism evidence="6 7">
    <name type="scientific">Patiria miniata</name>
    <name type="common">Bat star</name>
    <name type="synonym">Asterina miniata</name>
    <dbReference type="NCBI Taxonomy" id="46514"/>
    <lineage>
        <taxon>Eukaryota</taxon>
        <taxon>Metazoa</taxon>
        <taxon>Echinodermata</taxon>
        <taxon>Eleutherozoa</taxon>
        <taxon>Asterozoa</taxon>
        <taxon>Asteroidea</taxon>
        <taxon>Valvatacea</taxon>
        <taxon>Valvatida</taxon>
        <taxon>Asterinidae</taxon>
        <taxon>Patiria</taxon>
    </lineage>
</organism>
<feature type="domain" description="WAP" evidence="5">
    <location>
        <begin position="70"/>
        <end position="116"/>
    </location>
</feature>
<dbReference type="PANTHER" id="PTHR19441:SF30">
    <property type="entry name" value="ELAFIN"/>
    <property type="match status" value="1"/>
</dbReference>
<dbReference type="GO" id="GO:0004867">
    <property type="term" value="F:serine-type endopeptidase inhibitor activity"/>
    <property type="evidence" value="ECO:0007669"/>
    <property type="project" value="TreeGrafter"/>
</dbReference>
<dbReference type="GO" id="GO:0045087">
    <property type="term" value="P:innate immune response"/>
    <property type="evidence" value="ECO:0007669"/>
    <property type="project" value="TreeGrafter"/>
</dbReference>
<proteinExistence type="predicted"/>
<name>A0A914BBH6_PATMI</name>
<dbReference type="PRINTS" id="PR00003">
    <property type="entry name" value="4DISULPHCORE"/>
</dbReference>
<dbReference type="AlphaFoldDB" id="A0A914BBH6"/>
<evidence type="ECO:0000256" key="3">
    <source>
        <dbReference type="SAM" id="Phobius"/>
    </source>
</evidence>
<dbReference type="GeneID" id="119741491"/>
<dbReference type="Pfam" id="PF00095">
    <property type="entry name" value="WAP"/>
    <property type="match status" value="7"/>
</dbReference>
<protein>
    <recommendedName>
        <fullName evidence="5">WAP domain-containing protein</fullName>
    </recommendedName>
</protein>